<evidence type="ECO:0000313" key="2">
    <source>
        <dbReference type="Proteomes" id="UP001279734"/>
    </source>
</evidence>
<dbReference type="EMBL" id="BSYO01000006">
    <property type="protein sequence ID" value="GMH05940.1"/>
    <property type="molecule type" value="Genomic_DNA"/>
</dbReference>
<dbReference type="AlphaFoldDB" id="A0AAD3XIS3"/>
<protein>
    <submittedName>
        <fullName evidence="1">Uncharacterized protein</fullName>
    </submittedName>
</protein>
<sequence>MACCSISCTGSAKLDTRVSSMLRICQSPIPEVFSPVCMPCPPWGLNPWPMDLPFTTAMCLVLAASGCLPFSNSLHSLRAWPALPQ</sequence>
<keyword evidence="2" id="KW-1185">Reference proteome</keyword>
<evidence type="ECO:0000313" key="1">
    <source>
        <dbReference type="EMBL" id="GMH05940.1"/>
    </source>
</evidence>
<dbReference type="Proteomes" id="UP001279734">
    <property type="component" value="Unassembled WGS sequence"/>
</dbReference>
<reference evidence="1" key="1">
    <citation type="submission" date="2023-05" db="EMBL/GenBank/DDBJ databases">
        <title>Nepenthes gracilis genome sequencing.</title>
        <authorList>
            <person name="Fukushima K."/>
        </authorList>
    </citation>
    <scope>NUCLEOTIDE SEQUENCE</scope>
    <source>
        <strain evidence="1">SING2019-196</strain>
    </source>
</reference>
<name>A0AAD3XIS3_NEPGR</name>
<organism evidence="1 2">
    <name type="scientific">Nepenthes gracilis</name>
    <name type="common">Slender pitcher plant</name>
    <dbReference type="NCBI Taxonomy" id="150966"/>
    <lineage>
        <taxon>Eukaryota</taxon>
        <taxon>Viridiplantae</taxon>
        <taxon>Streptophyta</taxon>
        <taxon>Embryophyta</taxon>
        <taxon>Tracheophyta</taxon>
        <taxon>Spermatophyta</taxon>
        <taxon>Magnoliopsida</taxon>
        <taxon>eudicotyledons</taxon>
        <taxon>Gunneridae</taxon>
        <taxon>Pentapetalae</taxon>
        <taxon>Caryophyllales</taxon>
        <taxon>Nepenthaceae</taxon>
        <taxon>Nepenthes</taxon>
    </lineage>
</organism>
<gene>
    <name evidence="1" type="ORF">Nepgr_007780</name>
</gene>
<proteinExistence type="predicted"/>
<comment type="caution">
    <text evidence="1">The sequence shown here is derived from an EMBL/GenBank/DDBJ whole genome shotgun (WGS) entry which is preliminary data.</text>
</comment>
<accession>A0AAD3XIS3</accession>